<dbReference type="AlphaFoldDB" id="A0A266Q8T3"/>
<evidence type="ECO:0000313" key="3">
    <source>
        <dbReference type="EMBL" id="OZY86255.1"/>
    </source>
</evidence>
<sequence length="258" mass="28653">MDTPLPATRPHDIIALGGFPIMRTTSAALIPLLQQKMQQQQIALCFANTNFIVKCQAEQAALTGDDTIIVNDGIGIDIATWLVHRQRFTENLNGTDFTPQLLQQLGASARVFLLGAKPGIAQRAAQTLATQYQVNVVGVRNGYEEARNAEMLISAINASHANVVLVAMGNPYQEQWILKHRHQLNATLLMGVGALLDFLAGDKTRAPALVQRLRLEWFYRLCLEPSRLLRRYTLDIAQFLLLCVRSGDRIHHLRHSGG</sequence>
<keyword evidence="2 3" id="KW-0808">Transferase</keyword>
<accession>A0A266Q8T3</accession>
<comment type="caution">
    <text evidence="3">The sequence shown here is derived from an EMBL/GenBank/DDBJ whole genome shotgun (WGS) entry which is preliminary data.</text>
</comment>
<dbReference type="RefSeq" id="WP_094983965.1">
    <property type="nucleotide sequence ID" value="NZ_NHNI01000001.1"/>
</dbReference>
<reference evidence="4" key="1">
    <citation type="submission" date="2017-05" db="EMBL/GenBank/DDBJ databases">
        <authorList>
            <person name="Barney B.M."/>
        </authorList>
    </citation>
    <scope>NUCLEOTIDE SEQUENCE [LARGE SCALE GENOMIC DNA]</scope>
    <source>
        <strain evidence="4">PSBB022</strain>
    </source>
</reference>
<dbReference type="InterPro" id="IPR004629">
    <property type="entry name" value="WecG_TagA_CpsF"/>
</dbReference>
<name>A0A266Q8T3_9GAMM</name>
<dbReference type="PANTHER" id="PTHR34136">
    <property type="match status" value="1"/>
</dbReference>
<dbReference type="PANTHER" id="PTHR34136:SF1">
    <property type="entry name" value="UDP-N-ACETYL-D-MANNOSAMINURONIC ACID TRANSFERASE"/>
    <property type="match status" value="1"/>
</dbReference>
<protein>
    <submittedName>
        <fullName evidence="3">Glycosyltransferase</fullName>
    </submittedName>
</protein>
<proteinExistence type="predicted"/>
<dbReference type="GO" id="GO:0016758">
    <property type="term" value="F:hexosyltransferase activity"/>
    <property type="evidence" value="ECO:0007669"/>
    <property type="project" value="TreeGrafter"/>
</dbReference>
<keyword evidence="1" id="KW-0328">Glycosyltransferase</keyword>
<evidence type="ECO:0000256" key="1">
    <source>
        <dbReference type="ARBA" id="ARBA00022676"/>
    </source>
</evidence>
<dbReference type="CDD" id="cd06533">
    <property type="entry name" value="Glyco_transf_WecG_TagA"/>
    <property type="match status" value="1"/>
</dbReference>
<dbReference type="EMBL" id="NHNI01000001">
    <property type="protein sequence ID" value="OZY86255.1"/>
    <property type="molecule type" value="Genomic_DNA"/>
</dbReference>
<dbReference type="Pfam" id="PF03808">
    <property type="entry name" value="Glyco_tran_WecG"/>
    <property type="match status" value="1"/>
</dbReference>
<dbReference type="Proteomes" id="UP000216101">
    <property type="component" value="Unassembled WGS sequence"/>
</dbReference>
<evidence type="ECO:0000256" key="2">
    <source>
        <dbReference type="ARBA" id="ARBA00022679"/>
    </source>
</evidence>
<gene>
    <name evidence="3" type="ORF">CBP51_04295</name>
</gene>
<evidence type="ECO:0000313" key="4">
    <source>
        <dbReference type="Proteomes" id="UP000216101"/>
    </source>
</evidence>
<dbReference type="NCBIfam" id="TIGR00696">
    <property type="entry name" value="wecG_tagA_cpsF"/>
    <property type="match status" value="1"/>
</dbReference>
<keyword evidence="4" id="KW-1185">Reference proteome</keyword>
<organism evidence="3 4">
    <name type="scientific">Cellvibrio mixtus</name>
    <dbReference type="NCBI Taxonomy" id="39650"/>
    <lineage>
        <taxon>Bacteria</taxon>
        <taxon>Pseudomonadati</taxon>
        <taxon>Pseudomonadota</taxon>
        <taxon>Gammaproteobacteria</taxon>
        <taxon>Cellvibrionales</taxon>
        <taxon>Cellvibrionaceae</taxon>
        <taxon>Cellvibrio</taxon>
    </lineage>
</organism>